<protein>
    <submittedName>
        <fullName evidence="2">Uncharacterized protein</fullName>
    </submittedName>
</protein>
<dbReference type="Proteomes" id="UP000824120">
    <property type="component" value="Chromosome 6"/>
</dbReference>
<name>A0A9J5YI16_SOLCO</name>
<gene>
    <name evidence="2" type="ORF">H5410_031063</name>
</gene>
<keyword evidence="3" id="KW-1185">Reference proteome</keyword>
<evidence type="ECO:0000313" key="3">
    <source>
        <dbReference type="Proteomes" id="UP000824120"/>
    </source>
</evidence>
<evidence type="ECO:0000256" key="1">
    <source>
        <dbReference type="SAM" id="MobiDB-lite"/>
    </source>
</evidence>
<feature type="region of interest" description="Disordered" evidence="1">
    <location>
        <begin position="127"/>
        <end position="152"/>
    </location>
</feature>
<dbReference type="OrthoDB" id="10540433at2759"/>
<proteinExistence type="predicted"/>
<dbReference type="AlphaFoldDB" id="A0A9J5YI16"/>
<evidence type="ECO:0000313" key="2">
    <source>
        <dbReference type="EMBL" id="KAG5599693.1"/>
    </source>
</evidence>
<sequence>MHPPVHDDRLNRMLGLLERLDQGAAGILAGLQVGVGAQAPSYQHQILVVPETVVQPPQVPAPVLSRHASALISGEPERIRKFVRGLPPTIRSYVFRSSREGASFQTIVSAAREAELLERDDFGGPKRVRTGGQYSGTSSGGRGPHRGGGSFQRQRPVHASLLAIEGGPAAWGPPGYEVDVETLLDISVDYELCSIGCWFAVRMKFWWFGWD</sequence>
<dbReference type="EMBL" id="JACXVP010000006">
    <property type="protein sequence ID" value="KAG5599693.1"/>
    <property type="molecule type" value="Genomic_DNA"/>
</dbReference>
<organism evidence="2 3">
    <name type="scientific">Solanum commersonii</name>
    <name type="common">Commerson's wild potato</name>
    <name type="synonym">Commerson's nightshade</name>
    <dbReference type="NCBI Taxonomy" id="4109"/>
    <lineage>
        <taxon>Eukaryota</taxon>
        <taxon>Viridiplantae</taxon>
        <taxon>Streptophyta</taxon>
        <taxon>Embryophyta</taxon>
        <taxon>Tracheophyta</taxon>
        <taxon>Spermatophyta</taxon>
        <taxon>Magnoliopsida</taxon>
        <taxon>eudicotyledons</taxon>
        <taxon>Gunneridae</taxon>
        <taxon>Pentapetalae</taxon>
        <taxon>asterids</taxon>
        <taxon>lamiids</taxon>
        <taxon>Solanales</taxon>
        <taxon>Solanaceae</taxon>
        <taxon>Solanoideae</taxon>
        <taxon>Solaneae</taxon>
        <taxon>Solanum</taxon>
    </lineage>
</organism>
<accession>A0A9J5YI16</accession>
<comment type="caution">
    <text evidence="2">The sequence shown here is derived from an EMBL/GenBank/DDBJ whole genome shotgun (WGS) entry which is preliminary data.</text>
</comment>
<feature type="compositionally biased region" description="Gly residues" evidence="1">
    <location>
        <begin position="138"/>
        <end position="150"/>
    </location>
</feature>
<reference evidence="2 3" key="1">
    <citation type="submission" date="2020-09" db="EMBL/GenBank/DDBJ databases">
        <title>De no assembly of potato wild relative species, Solanum commersonii.</title>
        <authorList>
            <person name="Cho K."/>
        </authorList>
    </citation>
    <scope>NUCLEOTIDE SEQUENCE [LARGE SCALE GENOMIC DNA]</scope>
    <source>
        <strain evidence="2">LZ3.2</strain>
        <tissue evidence="2">Leaf</tissue>
    </source>
</reference>